<dbReference type="SUPFAM" id="SSF55874">
    <property type="entry name" value="ATPase domain of HSP90 chaperone/DNA topoisomerase II/histidine kinase"/>
    <property type="match status" value="1"/>
</dbReference>
<evidence type="ECO:0000256" key="5">
    <source>
        <dbReference type="ARBA" id="ARBA00022741"/>
    </source>
</evidence>
<dbReference type="GO" id="GO:0016301">
    <property type="term" value="F:kinase activity"/>
    <property type="evidence" value="ECO:0007669"/>
    <property type="project" value="UniProtKB-KW"/>
</dbReference>
<evidence type="ECO:0000256" key="8">
    <source>
        <dbReference type="ARBA" id="ARBA00023012"/>
    </source>
</evidence>
<evidence type="ECO:0000256" key="1">
    <source>
        <dbReference type="ARBA" id="ARBA00000085"/>
    </source>
</evidence>
<feature type="transmembrane region" description="Helical" evidence="9">
    <location>
        <begin position="222"/>
        <end position="242"/>
    </location>
</feature>
<keyword evidence="9" id="KW-1133">Transmembrane helix</keyword>
<dbReference type="PROSITE" id="PS50109">
    <property type="entry name" value="HIS_KIN"/>
    <property type="match status" value="1"/>
</dbReference>
<reference evidence="11 12" key="1">
    <citation type="submission" date="2021-12" db="EMBL/GenBank/DDBJ databases">
        <title>Discovery of the Pendulisporaceae a myxobacterial family with distinct sporulation behavior and unique specialized metabolism.</title>
        <authorList>
            <person name="Garcia R."/>
            <person name="Popoff A."/>
            <person name="Bader C.D."/>
            <person name="Loehr J."/>
            <person name="Walesch S."/>
            <person name="Walt C."/>
            <person name="Boldt J."/>
            <person name="Bunk B."/>
            <person name="Haeckl F.J.F.P.J."/>
            <person name="Gunesch A.P."/>
            <person name="Birkelbach J."/>
            <person name="Nuebel U."/>
            <person name="Pietschmann T."/>
            <person name="Bach T."/>
            <person name="Mueller R."/>
        </authorList>
    </citation>
    <scope>NUCLEOTIDE SEQUENCE [LARGE SCALE GENOMIC DNA]</scope>
    <source>
        <strain evidence="11 12">MSr12523</strain>
    </source>
</reference>
<dbReference type="CDD" id="cd00082">
    <property type="entry name" value="HisKA"/>
    <property type="match status" value="1"/>
</dbReference>
<evidence type="ECO:0000259" key="10">
    <source>
        <dbReference type="PROSITE" id="PS50109"/>
    </source>
</evidence>
<evidence type="ECO:0000256" key="4">
    <source>
        <dbReference type="ARBA" id="ARBA00022679"/>
    </source>
</evidence>
<proteinExistence type="predicted"/>
<dbReference type="PRINTS" id="PR00344">
    <property type="entry name" value="BCTRLSENSOR"/>
</dbReference>
<dbReference type="PANTHER" id="PTHR42878:SF7">
    <property type="entry name" value="SENSOR HISTIDINE KINASE GLRK"/>
    <property type="match status" value="1"/>
</dbReference>
<keyword evidence="7" id="KW-0067">ATP-binding</keyword>
<dbReference type="InterPro" id="IPR050351">
    <property type="entry name" value="BphY/WalK/GraS-like"/>
</dbReference>
<dbReference type="PANTHER" id="PTHR42878">
    <property type="entry name" value="TWO-COMPONENT HISTIDINE KINASE"/>
    <property type="match status" value="1"/>
</dbReference>
<dbReference type="Pfam" id="PF02518">
    <property type="entry name" value="HATPase_c"/>
    <property type="match status" value="1"/>
</dbReference>
<dbReference type="Gene3D" id="3.30.565.10">
    <property type="entry name" value="Histidine kinase-like ATPase, C-terminal domain"/>
    <property type="match status" value="1"/>
</dbReference>
<dbReference type="RefSeq" id="WP_394844507.1">
    <property type="nucleotide sequence ID" value="NZ_CP089982.1"/>
</dbReference>
<protein>
    <recommendedName>
        <fullName evidence="2">histidine kinase</fullName>
        <ecNumber evidence="2">2.7.13.3</ecNumber>
    </recommendedName>
</protein>
<dbReference type="InterPro" id="IPR004358">
    <property type="entry name" value="Sig_transdc_His_kin-like_C"/>
</dbReference>
<feature type="domain" description="Histidine kinase" evidence="10">
    <location>
        <begin position="342"/>
        <end position="559"/>
    </location>
</feature>
<evidence type="ECO:0000256" key="7">
    <source>
        <dbReference type="ARBA" id="ARBA00022840"/>
    </source>
</evidence>
<dbReference type="InterPro" id="IPR003661">
    <property type="entry name" value="HisK_dim/P_dom"/>
</dbReference>
<keyword evidence="12" id="KW-1185">Reference proteome</keyword>
<name>A0ABZ2K998_9BACT</name>
<evidence type="ECO:0000256" key="2">
    <source>
        <dbReference type="ARBA" id="ARBA00012438"/>
    </source>
</evidence>
<dbReference type="Proteomes" id="UP001379533">
    <property type="component" value="Chromosome"/>
</dbReference>
<evidence type="ECO:0000256" key="6">
    <source>
        <dbReference type="ARBA" id="ARBA00022777"/>
    </source>
</evidence>
<keyword evidence="4" id="KW-0808">Transferase</keyword>
<dbReference type="EC" id="2.7.13.3" evidence="2"/>
<organism evidence="11 12">
    <name type="scientific">Pendulispora brunnea</name>
    <dbReference type="NCBI Taxonomy" id="2905690"/>
    <lineage>
        <taxon>Bacteria</taxon>
        <taxon>Pseudomonadati</taxon>
        <taxon>Myxococcota</taxon>
        <taxon>Myxococcia</taxon>
        <taxon>Myxococcales</taxon>
        <taxon>Sorangiineae</taxon>
        <taxon>Pendulisporaceae</taxon>
        <taxon>Pendulispora</taxon>
    </lineage>
</organism>
<keyword evidence="9" id="KW-0812">Transmembrane</keyword>
<dbReference type="SUPFAM" id="SSF47384">
    <property type="entry name" value="Homodimeric domain of signal transducing histidine kinase"/>
    <property type="match status" value="1"/>
</dbReference>
<dbReference type="InterPro" id="IPR005467">
    <property type="entry name" value="His_kinase_dom"/>
</dbReference>
<keyword evidence="3" id="KW-0597">Phosphoprotein</keyword>
<dbReference type="SMART" id="SM00387">
    <property type="entry name" value="HATPase_c"/>
    <property type="match status" value="1"/>
</dbReference>
<dbReference type="InterPro" id="IPR003594">
    <property type="entry name" value="HATPase_dom"/>
</dbReference>
<evidence type="ECO:0000256" key="9">
    <source>
        <dbReference type="SAM" id="Phobius"/>
    </source>
</evidence>
<accession>A0ABZ2K998</accession>
<evidence type="ECO:0000313" key="12">
    <source>
        <dbReference type="Proteomes" id="UP001379533"/>
    </source>
</evidence>
<dbReference type="Pfam" id="PF00512">
    <property type="entry name" value="HisKA"/>
    <property type="match status" value="1"/>
</dbReference>
<dbReference type="EMBL" id="CP089982">
    <property type="protein sequence ID" value="WXA93907.1"/>
    <property type="molecule type" value="Genomic_DNA"/>
</dbReference>
<evidence type="ECO:0000256" key="3">
    <source>
        <dbReference type="ARBA" id="ARBA00022553"/>
    </source>
</evidence>
<evidence type="ECO:0000313" key="11">
    <source>
        <dbReference type="EMBL" id="WXA93907.1"/>
    </source>
</evidence>
<comment type="catalytic activity">
    <reaction evidence="1">
        <text>ATP + protein L-histidine = ADP + protein N-phospho-L-histidine.</text>
        <dbReference type="EC" id="2.7.13.3"/>
    </reaction>
</comment>
<gene>
    <name evidence="11" type="ORF">LZC95_46570</name>
</gene>
<keyword evidence="8" id="KW-0902">Two-component regulatory system</keyword>
<keyword evidence="5" id="KW-0547">Nucleotide-binding</keyword>
<dbReference type="SMART" id="SM00388">
    <property type="entry name" value="HisKA"/>
    <property type="match status" value="1"/>
</dbReference>
<keyword evidence="6 11" id="KW-0418">Kinase</keyword>
<dbReference type="InterPro" id="IPR036890">
    <property type="entry name" value="HATPase_C_sf"/>
</dbReference>
<sequence length="588" mass="66230">MAEIVPTPNRARSLGEIQRRGPERISVAPISQRQPNRTEDPEFNLRLMWPIARYLEDRGGREELEAFAQSCGLDPADFEGKSKWVSWERLELLLSNARAALGDDETFKVACTHRMAEVYGPARVLLWAPAPSLVFRALEMSNRFYTRVGEFKLVARGRNFARVRWTSSRPESRLVCLSRQAQTCKLPTLWGMPEAMVREYSCVARGDKCCEYHFYWYSGRTGLFAVTTFALVALVTFLASPGLLGTPIGWTLPILSGALAHMYEMFRGDRADRITREEVTDALRRVANEEAEARREIVLLHQRQREWTRLLEEENVERSATLAQIAERVEQLQDAREKTLLGFSHDLRNPLTAIQFSSDFLRENRDLLDAEGKLVLQDLESAIAHMRNMLAELMVVATAQRNMMTLAPTTIDVAGLVERLRRRVRALVHGRDDVRATVVATREAPSSIEMDPLLLDRVLDNLLTNAAKYTDRGAITVEVDGVRGFLVIRVSDTGRGIKADDLERTFRPGGSDPHTRAKNSYGVGLSVVVQLLGRIGGTLEVMSKPGKGTTFWVRFPVTFETESGPRPAESDTGEMLTRVVKIRKTSNT</sequence>
<dbReference type="Gene3D" id="1.10.287.130">
    <property type="match status" value="1"/>
</dbReference>
<keyword evidence="9" id="KW-0472">Membrane</keyword>
<dbReference type="InterPro" id="IPR036097">
    <property type="entry name" value="HisK_dim/P_sf"/>
</dbReference>